<name>A0A9J6RPR3_9GAMM</name>
<accession>A0A9J6RPR3</accession>
<evidence type="ECO:0000256" key="2">
    <source>
        <dbReference type="SAM" id="SignalP"/>
    </source>
</evidence>
<feature type="region of interest" description="Disordered" evidence="1">
    <location>
        <begin position="53"/>
        <end position="93"/>
    </location>
</feature>
<gene>
    <name evidence="3" type="ORF">O0V09_12480</name>
</gene>
<feature type="compositionally biased region" description="Low complexity" evidence="1">
    <location>
        <begin position="71"/>
        <end position="83"/>
    </location>
</feature>
<protein>
    <submittedName>
        <fullName evidence="3">DUF4124 domain-containing protein</fullName>
    </submittedName>
</protein>
<organism evidence="3 4">
    <name type="scientific">Dasania phycosphaerae</name>
    <dbReference type="NCBI Taxonomy" id="2950436"/>
    <lineage>
        <taxon>Bacteria</taxon>
        <taxon>Pseudomonadati</taxon>
        <taxon>Pseudomonadota</taxon>
        <taxon>Gammaproteobacteria</taxon>
        <taxon>Cellvibrionales</taxon>
        <taxon>Spongiibacteraceae</taxon>
        <taxon>Dasania</taxon>
    </lineage>
</organism>
<evidence type="ECO:0000256" key="1">
    <source>
        <dbReference type="SAM" id="MobiDB-lite"/>
    </source>
</evidence>
<evidence type="ECO:0000313" key="4">
    <source>
        <dbReference type="Proteomes" id="UP001069090"/>
    </source>
</evidence>
<keyword evidence="4" id="KW-1185">Reference proteome</keyword>
<dbReference type="RefSeq" id="WP_258332179.1">
    <property type="nucleotide sequence ID" value="NZ_JAPTGG010000010.1"/>
</dbReference>
<dbReference type="Proteomes" id="UP001069090">
    <property type="component" value="Unassembled WGS sequence"/>
</dbReference>
<feature type="signal peptide" evidence="2">
    <location>
        <begin position="1"/>
        <end position="24"/>
    </location>
</feature>
<sequence>MNNKILHLISLLAITMSFSATLWAEPSGYYRWKDSEGNLKLSDRPPEAGIKAEFIETPGSKKSRGSNPPVASSEQEAAATQPEEPLKMEILPPKDPERCKQAQANMQAFNNAARIRITDPDGTQRLITEEEKQVQVERAKKAIRENCE</sequence>
<feature type="compositionally biased region" description="Basic and acidic residues" evidence="1">
    <location>
        <begin position="84"/>
        <end position="93"/>
    </location>
</feature>
<proteinExistence type="predicted"/>
<keyword evidence="2" id="KW-0732">Signal</keyword>
<reference evidence="3 4" key="1">
    <citation type="submission" date="2022-12" db="EMBL/GenBank/DDBJ databases">
        <title>Dasania phycosphaerae sp. nov., isolated from particulate material of the south coast of Korea.</title>
        <authorList>
            <person name="Jiang Y."/>
        </authorList>
    </citation>
    <scope>NUCLEOTIDE SEQUENCE [LARGE SCALE GENOMIC DNA]</scope>
    <source>
        <strain evidence="3 4">GY-19</strain>
    </source>
</reference>
<feature type="chain" id="PRO_5039910737" evidence="2">
    <location>
        <begin position="25"/>
        <end position="148"/>
    </location>
</feature>
<dbReference type="EMBL" id="JAPTGG010000010">
    <property type="protein sequence ID" value="MCZ0866021.1"/>
    <property type="molecule type" value="Genomic_DNA"/>
</dbReference>
<comment type="caution">
    <text evidence="3">The sequence shown here is derived from an EMBL/GenBank/DDBJ whole genome shotgun (WGS) entry which is preliminary data.</text>
</comment>
<dbReference type="AlphaFoldDB" id="A0A9J6RPR3"/>
<evidence type="ECO:0000313" key="3">
    <source>
        <dbReference type="EMBL" id="MCZ0866021.1"/>
    </source>
</evidence>